<gene>
    <name evidence="1" type="ORF">UFOVP382_40</name>
</gene>
<dbReference type="SUPFAM" id="SSF47598">
    <property type="entry name" value="Ribbon-helix-helix"/>
    <property type="match status" value="1"/>
</dbReference>
<protein>
    <submittedName>
        <fullName evidence="1">Ribbon-helix-helix protein, CopG</fullName>
    </submittedName>
</protein>
<evidence type="ECO:0000313" key="1">
    <source>
        <dbReference type="EMBL" id="CAB5223400.1"/>
    </source>
</evidence>
<accession>A0A6J7X078</accession>
<organism evidence="1">
    <name type="scientific">uncultured Caudovirales phage</name>
    <dbReference type="NCBI Taxonomy" id="2100421"/>
    <lineage>
        <taxon>Viruses</taxon>
        <taxon>Duplodnaviria</taxon>
        <taxon>Heunggongvirae</taxon>
        <taxon>Uroviricota</taxon>
        <taxon>Caudoviricetes</taxon>
        <taxon>Peduoviridae</taxon>
        <taxon>Maltschvirus</taxon>
        <taxon>Maltschvirus maltsch</taxon>
    </lineage>
</organism>
<proteinExistence type="predicted"/>
<sequence>MQEFNKFFVRLRPDTRRLLDRAAADQGRSRAALIDEAVKELLSRRYSTTAELLDRMIVAHR</sequence>
<name>A0A6J7X078_9CAUD</name>
<dbReference type="EMBL" id="LR798319">
    <property type="protein sequence ID" value="CAB5223400.1"/>
    <property type="molecule type" value="Genomic_DNA"/>
</dbReference>
<dbReference type="InterPro" id="IPR010985">
    <property type="entry name" value="Ribbon_hlx_hlx"/>
</dbReference>
<dbReference type="CDD" id="cd21631">
    <property type="entry name" value="RHH_CopG_NikR-like"/>
    <property type="match status" value="1"/>
</dbReference>
<dbReference type="GO" id="GO:0006355">
    <property type="term" value="P:regulation of DNA-templated transcription"/>
    <property type="evidence" value="ECO:0007669"/>
    <property type="project" value="InterPro"/>
</dbReference>
<reference evidence="1" key="1">
    <citation type="submission" date="2020-05" db="EMBL/GenBank/DDBJ databases">
        <authorList>
            <person name="Chiriac C."/>
            <person name="Salcher M."/>
            <person name="Ghai R."/>
            <person name="Kavagutti S V."/>
        </authorList>
    </citation>
    <scope>NUCLEOTIDE SEQUENCE</scope>
</reference>